<name>A0A1T4WKN1_9FIRM</name>
<accession>A0A1T4WKN1</accession>
<dbReference type="Pfam" id="PF13556">
    <property type="entry name" value="HTH_30"/>
    <property type="match status" value="1"/>
</dbReference>
<proteinExistence type="inferred from homology"/>
<evidence type="ECO:0000259" key="2">
    <source>
        <dbReference type="Pfam" id="PF13556"/>
    </source>
</evidence>
<evidence type="ECO:0000313" key="4">
    <source>
        <dbReference type="EMBL" id="SKA77749.1"/>
    </source>
</evidence>
<protein>
    <submittedName>
        <fullName evidence="4">Carbohydrate diacid regulator</fullName>
    </submittedName>
</protein>
<dbReference type="SUPFAM" id="SSF46689">
    <property type="entry name" value="Homeodomain-like"/>
    <property type="match status" value="1"/>
</dbReference>
<dbReference type="STRING" id="745368.SAMN02745178_00697"/>
<dbReference type="InterPro" id="IPR042070">
    <property type="entry name" value="PucR_C-HTH_sf"/>
</dbReference>
<evidence type="ECO:0000313" key="5">
    <source>
        <dbReference type="Proteomes" id="UP000190286"/>
    </source>
</evidence>
<feature type="domain" description="CdaR GGDEF-like" evidence="3">
    <location>
        <begin position="126"/>
        <end position="242"/>
    </location>
</feature>
<evidence type="ECO:0000256" key="1">
    <source>
        <dbReference type="ARBA" id="ARBA00006754"/>
    </source>
</evidence>
<dbReference type="InterPro" id="IPR009057">
    <property type="entry name" value="Homeodomain-like_sf"/>
</dbReference>
<dbReference type="PANTHER" id="PTHR33744:SF15">
    <property type="entry name" value="CARBOHYDRATE DIACID REGULATOR"/>
    <property type="match status" value="1"/>
</dbReference>
<dbReference type="InterPro" id="IPR051448">
    <property type="entry name" value="CdaR-like_regulators"/>
</dbReference>
<dbReference type="RefSeq" id="WP_078783700.1">
    <property type="nucleotide sequence ID" value="NZ_CABIYV010000004.1"/>
</dbReference>
<dbReference type="PANTHER" id="PTHR33744">
    <property type="entry name" value="CARBOHYDRATE DIACID REGULATOR"/>
    <property type="match status" value="1"/>
</dbReference>
<dbReference type="InterPro" id="IPR025736">
    <property type="entry name" value="PucR_C-HTH_dom"/>
</dbReference>
<dbReference type="InterPro" id="IPR041522">
    <property type="entry name" value="CdaR_GGDEF"/>
</dbReference>
<gene>
    <name evidence="4" type="ORF">SAMN02745178_00697</name>
</gene>
<dbReference type="Gene3D" id="1.10.10.2840">
    <property type="entry name" value="PucR C-terminal helix-turn-helix domain"/>
    <property type="match status" value="1"/>
</dbReference>
<sequence>MANRVFQNVVYQMKDAVDRVVGVIDETGTVISCSELGQIGEVREGVAAVRQTAGDAFVRDGYAYHQFSNAKHNDYAVFVEGTDTTAEQFAAMLSISLQSIKQYHDEKFDKTNFIKNVVLDNILPGDIYAKARELHFVSDVQRVVLLIRVTSGNDISAYDVVSGLFPDKQKDFVFNISETDTVLVKEIKPDNNTRDMEKLAASIVDTLQGDHYIKAVVGIGTPIGNIKDLASSFKEAQIAMEVGKVFDTERQVISYDHLGIARLIYQLPTTLCEAFLREVFKQESIDSLDAETLFTIQRFFENNLNVSETSRGLFVHRNTLVYRLEKIRKLTGLDLRNFDDAIVFKVALMVKKYLSANPAKY</sequence>
<dbReference type="EMBL" id="FUYF01000003">
    <property type="protein sequence ID" value="SKA77749.1"/>
    <property type="molecule type" value="Genomic_DNA"/>
</dbReference>
<dbReference type="OrthoDB" id="9792148at2"/>
<organism evidence="4 5">
    <name type="scientific">Gemmiger formicilis</name>
    <dbReference type="NCBI Taxonomy" id="745368"/>
    <lineage>
        <taxon>Bacteria</taxon>
        <taxon>Bacillati</taxon>
        <taxon>Bacillota</taxon>
        <taxon>Clostridia</taxon>
        <taxon>Eubacteriales</taxon>
        <taxon>Gemmiger</taxon>
    </lineage>
</organism>
<feature type="domain" description="PucR C-terminal helix-turn-helix" evidence="2">
    <location>
        <begin position="295"/>
        <end position="349"/>
    </location>
</feature>
<comment type="similarity">
    <text evidence="1">Belongs to the CdaR family.</text>
</comment>
<dbReference type="AlphaFoldDB" id="A0A1T4WKN1"/>
<reference evidence="4 5" key="1">
    <citation type="submission" date="2017-02" db="EMBL/GenBank/DDBJ databases">
        <authorList>
            <person name="Peterson S.W."/>
        </authorList>
    </citation>
    <scope>NUCLEOTIDE SEQUENCE [LARGE SCALE GENOMIC DNA]</scope>
    <source>
        <strain evidence="4 5">ATCC 27749</strain>
    </source>
</reference>
<evidence type="ECO:0000259" key="3">
    <source>
        <dbReference type="Pfam" id="PF17853"/>
    </source>
</evidence>
<dbReference type="Pfam" id="PF17853">
    <property type="entry name" value="GGDEF_2"/>
    <property type="match status" value="1"/>
</dbReference>
<keyword evidence="5" id="KW-1185">Reference proteome</keyword>
<dbReference type="Proteomes" id="UP000190286">
    <property type="component" value="Unassembled WGS sequence"/>
</dbReference>
<dbReference type="GeneID" id="93337186"/>